<feature type="transmembrane region" description="Helical" evidence="1">
    <location>
        <begin position="12"/>
        <end position="31"/>
    </location>
</feature>
<keyword evidence="1" id="KW-1133">Transmembrane helix</keyword>
<feature type="transmembrane region" description="Helical" evidence="1">
    <location>
        <begin position="108"/>
        <end position="131"/>
    </location>
</feature>
<sequence>MASLLFTRKSAPRIYIFLFLFGSRFLGTYPIQHTYIRTRTRIRTFYLHTLASHWHRHRTSNNNTNTNTRLFFTGFLCLSFLHWSLPPIPSSSLAHSSDNALCITHSTPLTTCMLSFFCFRSFTLHMCIVYIRSRTH</sequence>
<dbReference type="AlphaFoldDB" id="A0AAV9ZW72"/>
<evidence type="ECO:0000313" key="3">
    <source>
        <dbReference type="Proteomes" id="UP001362999"/>
    </source>
</evidence>
<organism evidence="2 3">
    <name type="scientific">Favolaschia claudopus</name>
    <dbReference type="NCBI Taxonomy" id="2862362"/>
    <lineage>
        <taxon>Eukaryota</taxon>
        <taxon>Fungi</taxon>
        <taxon>Dikarya</taxon>
        <taxon>Basidiomycota</taxon>
        <taxon>Agaricomycotina</taxon>
        <taxon>Agaricomycetes</taxon>
        <taxon>Agaricomycetidae</taxon>
        <taxon>Agaricales</taxon>
        <taxon>Marasmiineae</taxon>
        <taxon>Mycenaceae</taxon>
        <taxon>Favolaschia</taxon>
    </lineage>
</organism>
<keyword evidence="1" id="KW-0472">Membrane</keyword>
<comment type="caution">
    <text evidence="2">The sequence shown here is derived from an EMBL/GenBank/DDBJ whole genome shotgun (WGS) entry which is preliminary data.</text>
</comment>
<name>A0AAV9ZW72_9AGAR</name>
<evidence type="ECO:0000313" key="2">
    <source>
        <dbReference type="EMBL" id="KAK6993008.1"/>
    </source>
</evidence>
<reference evidence="2 3" key="1">
    <citation type="journal article" date="2024" name="J Genomics">
        <title>Draft genome sequencing and assembly of Favolaschia claudopus CIRM-BRFM 2984 isolated from oak limbs.</title>
        <authorList>
            <person name="Navarro D."/>
            <person name="Drula E."/>
            <person name="Chaduli D."/>
            <person name="Cazenave R."/>
            <person name="Ahrendt S."/>
            <person name="Wang J."/>
            <person name="Lipzen A."/>
            <person name="Daum C."/>
            <person name="Barry K."/>
            <person name="Grigoriev I.V."/>
            <person name="Favel A."/>
            <person name="Rosso M.N."/>
            <person name="Martin F."/>
        </authorList>
    </citation>
    <scope>NUCLEOTIDE SEQUENCE [LARGE SCALE GENOMIC DNA]</scope>
    <source>
        <strain evidence="2 3">CIRM-BRFM 2984</strain>
    </source>
</reference>
<dbReference type="EMBL" id="JAWWNJ010000105">
    <property type="protein sequence ID" value="KAK6993008.1"/>
    <property type="molecule type" value="Genomic_DNA"/>
</dbReference>
<dbReference type="Proteomes" id="UP001362999">
    <property type="component" value="Unassembled WGS sequence"/>
</dbReference>
<keyword evidence="3" id="KW-1185">Reference proteome</keyword>
<keyword evidence="1" id="KW-0812">Transmembrane</keyword>
<gene>
    <name evidence="2" type="ORF">R3P38DRAFT_3079195</name>
</gene>
<feature type="non-terminal residue" evidence="2">
    <location>
        <position position="136"/>
    </location>
</feature>
<protein>
    <submittedName>
        <fullName evidence="2">Uncharacterized protein</fullName>
    </submittedName>
</protein>
<accession>A0AAV9ZW72</accession>
<evidence type="ECO:0000256" key="1">
    <source>
        <dbReference type="SAM" id="Phobius"/>
    </source>
</evidence>
<proteinExistence type="predicted"/>
<feature type="transmembrane region" description="Helical" evidence="1">
    <location>
        <begin position="70"/>
        <end position="88"/>
    </location>
</feature>